<keyword evidence="5" id="KW-0233">DNA recombination</keyword>
<comment type="subcellular location">
    <subcellularLocation>
        <location evidence="1">Cytoplasm</location>
        <location evidence="1">Nucleoid</location>
    </subcellularLocation>
</comment>
<dbReference type="GO" id="GO:0006310">
    <property type="term" value="P:DNA recombination"/>
    <property type="evidence" value="ECO:0007669"/>
    <property type="project" value="UniProtKB-KW"/>
</dbReference>
<dbReference type="EMBL" id="CAADJD010000034">
    <property type="protein sequence ID" value="VFS91275.1"/>
    <property type="molecule type" value="Genomic_DNA"/>
</dbReference>
<evidence type="ECO:0000256" key="1">
    <source>
        <dbReference type="ARBA" id="ARBA00004453"/>
    </source>
</evidence>
<comment type="similarity">
    <text evidence="2">Belongs to the RdgC family.</text>
</comment>
<evidence type="ECO:0000313" key="6">
    <source>
        <dbReference type="EMBL" id="VFS91275.1"/>
    </source>
</evidence>
<accession>A0A485D3Z5</accession>
<dbReference type="InterPro" id="IPR007476">
    <property type="entry name" value="RdgC"/>
</dbReference>
<dbReference type="Pfam" id="PF04381">
    <property type="entry name" value="RdgC"/>
    <property type="match status" value="1"/>
</dbReference>
<gene>
    <name evidence="6" type="primary">rdgC_3</name>
    <name evidence="6" type="ORF">NCTC12993_07630</name>
</gene>
<name>A0A485D3Z5_KLUCR</name>
<dbReference type="AlphaFoldDB" id="A0A485D3Z5"/>
<dbReference type="PANTHER" id="PTHR38103:SF1">
    <property type="entry name" value="RECOMBINATION-ASSOCIATED PROTEIN RDGC"/>
    <property type="match status" value="1"/>
</dbReference>
<evidence type="ECO:0000256" key="4">
    <source>
        <dbReference type="ARBA" id="ARBA00022490"/>
    </source>
</evidence>
<dbReference type="GO" id="GO:0003690">
    <property type="term" value="F:double-stranded DNA binding"/>
    <property type="evidence" value="ECO:0007669"/>
    <property type="project" value="TreeGrafter"/>
</dbReference>
<evidence type="ECO:0000256" key="3">
    <source>
        <dbReference type="ARBA" id="ARBA00022296"/>
    </source>
</evidence>
<evidence type="ECO:0000256" key="2">
    <source>
        <dbReference type="ARBA" id="ARBA00008657"/>
    </source>
</evidence>
<reference evidence="6 7" key="1">
    <citation type="submission" date="2019-03" db="EMBL/GenBank/DDBJ databases">
        <authorList>
            <consortium name="Pathogen Informatics"/>
        </authorList>
    </citation>
    <scope>NUCLEOTIDE SEQUENCE [LARGE SCALE GENOMIC DNA]</scope>
    <source>
        <strain evidence="6 7">NCTC12993</strain>
    </source>
</reference>
<keyword evidence="7" id="KW-1185">Reference proteome</keyword>
<proteinExistence type="inferred from homology"/>
<dbReference type="GO" id="GO:0000018">
    <property type="term" value="P:regulation of DNA recombination"/>
    <property type="evidence" value="ECO:0007669"/>
    <property type="project" value="TreeGrafter"/>
</dbReference>
<dbReference type="GO" id="GO:0043590">
    <property type="term" value="C:bacterial nucleoid"/>
    <property type="evidence" value="ECO:0007669"/>
    <property type="project" value="TreeGrafter"/>
</dbReference>
<protein>
    <recommendedName>
        <fullName evidence="3">Recombination-associated protein RdgC</fullName>
    </recommendedName>
</protein>
<evidence type="ECO:0000313" key="7">
    <source>
        <dbReference type="Proteomes" id="UP000401081"/>
    </source>
</evidence>
<dbReference type="PANTHER" id="PTHR38103">
    <property type="entry name" value="RECOMBINATION-ASSOCIATED PROTEIN RDGC"/>
    <property type="match status" value="1"/>
</dbReference>
<sequence>MQGVDNSLSLPRLYNDNTVEIIMLWFKNLMVYRLSRDISLRAEEMEKQLAEMTFTPCGSQDMAKPAGYRRWASHSDALTHSVNGQIIICARKEEKILPSPVIKQALEAKIQKLEADQGRKLKKTEKIP</sequence>
<evidence type="ECO:0000256" key="5">
    <source>
        <dbReference type="ARBA" id="ARBA00023172"/>
    </source>
</evidence>
<dbReference type="Proteomes" id="UP000401081">
    <property type="component" value="Unassembled WGS sequence"/>
</dbReference>
<keyword evidence="4" id="KW-0963">Cytoplasm</keyword>
<organism evidence="6 7">
    <name type="scientific">Kluyvera cryocrescens</name>
    <name type="common">Kluyvera citrophila</name>
    <dbReference type="NCBI Taxonomy" id="580"/>
    <lineage>
        <taxon>Bacteria</taxon>
        <taxon>Pseudomonadati</taxon>
        <taxon>Pseudomonadota</taxon>
        <taxon>Gammaproteobacteria</taxon>
        <taxon>Enterobacterales</taxon>
        <taxon>Enterobacteriaceae</taxon>
        <taxon>Kluyvera</taxon>
    </lineage>
</organism>